<dbReference type="EMBL" id="ML209073">
    <property type="protein sequence ID" value="TFK59127.1"/>
    <property type="molecule type" value="Genomic_DNA"/>
</dbReference>
<sequence length="112" mass="13037">MLIYDVMCKFWIHLKERFEESDYLELPTDANIRYAIGTFHVRGHIAPCFYRYALTYMPGAGLIDGEILESLWSVLNHISPSARSASDAHREEILNDMMNHSNFKKLVVIREC</sequence>
<proteinExistence type="predicted"/>
<evidence type="ECO:0000313" key="1">
    <source>
        <dbReference type="EMBL" id="TFK59127.1"/>
    </source>
</evidence>
<keyword evidence="2" id="KW-1185">Reference proteome</keyword>
<reference evidence="1 2" key="1">
    <citation type="journal article" date="2019" name="Nat. Ecol. Evol.">
        <title>Megaphylogeny resolves global patterns of mushroom evolution.</title>
        <authorList>
            <person name="Varga T."/>
            <person name="Krizsan K."/>
            <person name="Foldi C."/>
            <person name="Dima B."/>
            <person name="Sanchez-Garcia M."/>
            <person name="Sanchez-Ramirez S."/>
            <person name="Szollosi G.J."/>
            <person name="Szarkandi J.G."/>
            <person name="Papp V."/>
            <person name="Albert L."/>
            <person name="Andreopoulos W."/>
            <person name="Angelini C."/>
            <person name="Antonin V."/>
            <person name="Barry K.W."/>
            <person name="Bougher N.L."/>
            <person name="Buchanan P."/>
            <person name="Buyck B."/>
            <person name="Bense V."/>
            <person name="Catcheside P."/>
            <person name="Chovatia M."/>
            <person name="Cooper J."/>
            <person name="Damon W."/>
            <person name="Desjardin D."/>
            <person name="Finy P."/>
            <person name="Geml J."/>
            <person name="Haridas S."/>
            <person name="Hughes K."/>
            <person name="Justo A."/>
            <person name="Karasinski D."/>
            <person name="Kautmanova I."/>
            <person name="Kiss B."/>
            <person name="Kocsube S."/>
            <person name="Kotiranta H."/>
            <person name="LaButti K.M."/>
            <person name="Lechner B.E."/>
            <person name="Liimatainen K."/>
            <person name="Lipzen A."/>
            <person name="Lukacs Z."/>
            <person name="Mihaltcheva S."/>
            <person name="Morgado L.N."/>
            <person name="Niskanen T."/>
            <person name="Noordeloos M.E."/>
            <person name="Ohm R.A."/>
            <person name="Ortiz-Santana B."/>
            <person name="Ovrebo C."/>
            <person name="Racz N."/>
            <person name="Riley R."/>
            <person name="Savchenko A."/>
            <person name="Shiryaev A."/>
            <person name="Soop K."/>
            <person name="Spirin V."/>
            <person name="Szebenyi C."/>
            <person name="Tomsovsky M."/>
            <person name="Tulloss R.E."/>
            <person name="Uehling J."/>
            <person name="Grigoriev I.V."/>
            <person name="Vagvolgyi C."/>
            <person name="Papp T."/>
            <person name="Martin F.M."/>
            <person name="Miettinen O."/>
            <person name="Hibbett D.S."/>
            <person name="Nagy L.G."/>
        </authorList>
    </citation>
    <scope>NUCLEOTIDE SEQUENCE [LARGE SCALE GENOMIC DNA]</scope>
    <source>
        <strain evidence="1 2">NL-1719</strain>
    </source>
</reference>
<gene>
    <name evidence="1" type="ORF">BDN72DRAFT_781174</name>
</gene>
<dbReference type="Proteomes" id="UP000308600">
    <property type="component" value="Unassembled WGS sequence"/>
</dbReference>
<name>A0ACD3A0I7_9AGAR</name>
<accession>A0ACD3A0I7</accession>
<evidence type="ECO:0000313" key="2">
    <source>
        <dbReference type="Proteomes" id="UP000308600"/>
    </source>
</evidence>
<protein>
    <submittedName>
        <fullName evidence="1">Uncharacterized protein</fullName>
    </submittedName>
</protein>
<organism evidence="1 2">
    <name type="scientific">Pluteus cervinus</name>
    <dbReference type="NCBI Taxonomy" id="181527"/>
    <lineage>
        <taxon>Eukaryota</taxon>
        <taxon>Fungi</taxon>
        <taxon>Dikarya</taxon>
        <taxon>Basidiomycota</taxon>
        <taxon>Agaricomycotina</taxon>
        <taxon>Agaricomycetes</taxon>
        <taxon>Agaricomycetidae</taxon>
        <taxon>Agaricales</taxon>
        <taxon>Pluteineae</taxon>
        <taxon>Pluteaceae</taxon>
        <taxon>Pluteus</taxon>
    </lineage>
</organism>